<feature type="transmembrane region" description="Helical" evidence="1">
    <location>
        <begin position="190"/>
        <end position="221"/>
    </location>
</feature>
<dbReference type="RefSeq" id="WP_226936050.1">
    <property type="nucleotide sequence ID" value="NZ_JACDXX010000011.1"/>
</dbReference>
<dbReference type="EMBL" id="JACDXX010000011">
    <property type="protein sequence ID" value="MCB5410820.1"/>
    <property type="molecule type" value="Genomic_DNA"/>
</dbReference>
<comment type="caution">
    <text evidence="2">The sequence shown here is derived from an EMBL/GenBank/DDBJ whole genome shotgun (WGS) entry which is preliminary data.</text>
</comment>
<feature type="transmembrane region" description="Helical" evidence="1">
    <location>
        <begin position="364"/>
        <end position="385"/>
    </location>
</feature>
<reference evidence="2 3" key="1">
    <citation type="submission" date="2020-07" db="EMBL/GenBank/DDBJ databases">
        <title>Pseudogemmobacter sp. nov., isolated from poultry manure in Taiwan.</title>
        <authorList>
            <person name="Lin S.-Y."/>
            <person name="Tang Y.-S."/>
            <person name="Young C.-C."/>
        </authorList>
    </citation>
    <scope>NUCLEOTIDE SEQUENCE [LARGE SCALE GENOMIC DNA]</scope>
    <source>
        <strain evidence="2 3">CC-YST710</strain>
    </source>
</reference>
<evidence type="ECO:0000313" key="3">
    <source>
        <dbReference type="Proteomes" id="UP001198571"/>
    </source>
</evidence>
<feature type="transmembrane region" description="Helical" evidence="1">
    <location>
        <begin position="163"/>
        <end position="184"/>
    </location>
</feature>
<feature type="transmembrane region" description="Helical" evidence="1">
    <location>
        <begin position="233"/>
        <end position="252"/>
    </location>
</feature>
<keyword evidence="3" id="KW-1185">Reference proteome</keyword>
<feature type="transmembrane region" description="Helical" evidence="1">
    <location>
        <begin position="391"/>
        <end position="409"/>
    </location>
</feature>
<accession>A0ABS8CNP4</accession>
<feature type="transmembrane region" description="Helical" evidence="1">
    <location>
        <begin position="124"/>
        <end position="142"/>
    </location>
</feature>
<keyword evidence="1" id="KW-0472">Membrane</keyword>
<keyword evidence="1" id="KW-1133">Transmembrane helix</keyword>
<name>A0ABS8CNP4_9RHOB</name>
<dbReference type="Proteomes" id="UP001198571">
    <property type="component" value="Unassembled WGS sequence"/>
</dbReference>
<feature type="transmembrane region" description="Helical" evidence="1">
    <location>
        <begin position="311"/>
        <end position="332"/>
    </location>
</feature>
<proteinExistence type="predicted"/>
<sequence>MSFALLWLLQAGFVLATWAVLGLRSQGELLYRLGHAGGFYAFFYLLFFLLPQLVGALSGQWAIIGYEAAHELSRKGVFLATQARLTGFSAAVFIGAALMARWLPLPVTRFHRLCPLPLPQTLQIYLWLCFGFGLCGHAVLAWQSLSLTGFRSDLLKSPSGMALTALSFQAGFAFALLLATGLLQGRRGQALLLIALLAPLVVIQGARGRLLWPLLIAALLIACWRNRLPLWRWLGLGALLSGLLAVMDPLRYAVLRGLSPDISLLRELSQIFLARTFDGFASFALILDGGRMQADPQLLFSGIRDDFMRAYYPEVLAQGVAFGSGLPGWFWLSGGGAAGFLALSLVYGLFLGLLALLLRRLRHLFLVVALLFCCIWLCALAGDFVESLDKMLASCFAGLLGALLIPARAGPAGARRHFG</sequence>
<evidence type="ECO:0000313" key="2">
    <source>
        <dbReference type="EMBL" id="MCB5410820.1"/>
    </source>
</evidence>
<feature type="transmembrane region" description="Helical" evidence="1">
    <location>
        <begin position="338"/>
        <end position="357"/>
    </location>
</feature>
<feature type="transmembrane region" description="Helical" evidence="1">
    <location>
        <begin position="85"/>
        <end position="104"/>
    </location>
</feature>
<evidence type="ECO:0008006" key="4">
    <source>
        <dbReference type="Google" id="ProtNLM"/>
    </source>
</evidence>
<keyword evidence="1" id="KW-0812">Transmembrane</keyword>
<gene>
    <name evidence="2" type="ORF">H0485_12525</name>
</gene>
<evidence type="ECO:0000256" key="1">
    <source>
        <dbReference type="SAM" id="Phobius"/>
    </source>
</evidence>
<protein>
    <recommendedName>
        <fullName evidence="4">O-antigen polymerase</fullName>
    </recommendedName>
</protein>
<feature type="transmembrane region" description="Helical" evidence="1">
    <location>
        <begin position="38"/>
        <end position="64"/>
    </location>
</feature>
<organism evidence="2 3">
    <name type="scientific">Pseudogemmobacter faecipullorum</name>
    <dbReference type="NCBI Taxonomy" id="2755041"/>
    <lineage>
        <taxon>Bacteria</taxon>
        <taxon>Pseudomonadati</taxon>
        <taxon>Pseudomonadota</taxon>
        <taxon>Alphaproteobacteria</taxon>
        <taxon>Rhodobacterales</taxon>
        <taxon>Paracoccaceae</taxon>
        <taxon>Pseudogemmobacter</taxon>
    </lineage>
</organism>